<name>D5SYA7_PLAL2</name>
<dbReference type="STRING" id="521674.Plim_1805"/>
<dbReference type="Proteomes" id="UP000002220">
    <property type="component" value="Chromosome"/>
</dbReference>
<feature type="region of interest" description="Disordered" evidence="2">
    <location>
        <begin position="1"/>
        <end position="20"/>
    </location>
</feature>
<evidence type="ECO:0000256" key="2">
    <source>
        <dbReference type="SAM" id="MobiDB-lite"/>
    </source>
</evidence>
<proteinExistence type="predicted"/>
<keyword evidence="3" id="KW-0812">Transmembrane</keyword>
<feature type="compositionally biased region" description="Polar residues" evidence="2">
    <location>
        <begin position="1"/>
        <end position="15"/>
    </location>
</feature>
<keyword evidence="3" id="KW-1133">Transmembrane helix</keyword>
<reference evidence="4 5" key="1">
    <citation type="journal article" date="2010" name="Stand. Genomic Sci.">
        <title>Complete genome sequence of Planctomyces limnophilus type strain (Mu 290).</title>
        <authorList>
            <person name="Labutti K."/>
            <person name="Sikorski J."/>
            <person name="Schneider S."/>
            <person name="Nolan M."/>
            <person name="Lucas S."/>
            <person name="Glavina Del Rio T."/>
            <person name="Tice H."/>
            <person name="Cheng J.F."/>
            <person name="Goodwin L."/>
            <person name="Pitluck S."/>
            <person name="Liolios K."/>
            <person name="Ivanova N."/>
            <person name="Mavromatis K."/>
            <person name="Mikhailova N."/>
            <person name="Pati A."/>
            <person name="Chen A."/>
            <person name="Palaniappan K."/>
            <person name="Land M."/>
            <person name="Hauser L."/>
            <person name="Chang Y.J."/>
            <person name="Jeffries C.D."/>
            <person name="Tindall B.J."/>
            <person name="Rohde M."/>
            <person name="Goker M."/>
            <person name="Woyke T."/>
            <person name="Bristow J."/>
            <person name="Eisen J.A."/>
            <person name="Markowitz V."/>
            <person name="Hugenholtz P."/>
            <person name="Kyrpides N.C."/>
            <person name="Klenk H.P."/>
            <person name="Lapidus A."/>
        </authorList>
    </citation>
    <scope>NUCLEOTIDE SEQUENCE [LARGE SCALE GENOMIC DNA]</scope>
    <source>
        <strain evidence="5">ATCC 43296 / DSM 3776 / IFAM 1008 / 290</strain>
    </source>
</reference>
<keyword evidence="5" id="KW-1185">Reference proteome</keyword>
<dbReference type="EMBL" id="CP001744">
    <property type="protein sequence ID" value="ADG67635.1"/>
    <property type="molecule type" value="Genomic_DNA"/>
</dbReference>
<dbReference type="eggNOG" id="COG1196">
    <property type="taxonomic scope" value="Bacteria"/>
</dbReference>
<organism evidence="4 5">
    <name type="scientific">Planctopirus limnophila (strain ATCC 43296 / DSM 3776 / IFAM 1008 / Mu 290)</name>
    <name type="common">Planctomyces limnophilus</name>
    <dbReference type="NCBI Taxonomy" id="521674"/>
    <lineage>
        <taxon>Bacteria</taxon>
        <taxon>Pseudomonadati</taxon>
        <taxon>Planctomycetota</taxon>
        <taxon>Planctomycetia</taxon>
        <taxon>Planctomycetales</taxon>
        <taxon>Planctomycetaceae</taxon>
        <taxon>Planctopirus</taxon>
    </lineage>
</organism>
<evidence type="ECO:0000256" key="1">
    <source>
        <dbReference type="SAM" id="Coils"/>
    </source>
</evidence>
<sequence>MVMSQAPSSETSVASSPAMKPAAGGITIRQILSQLRSSIRRYLFWQGFLGTLALVALWFWGSFLLDEFVFSLTRFEIPRWLRALLLVTALGGTALFALWKLGTAMARQLNERALSLVLERRFPQLDSRLILAVEANAGQVPAVSPMHDAMVARTLERANQDVTTLDLGQVFNPSPFRRSSLLASILWVPIALLAVMNFGAVAAWANGYLKLSETYRDRQTELIPYVLAQPGERKVPFKKGVYRHPKGSDLTLQIETAEGKLAPPRVRLDYRLNQGRGSGRTYLQVDSTGQSSHTFTSLLDDTSIWLTGGDYTTLSPLQIQVVDPPIVSGLSINLKYPAYTGLNTGDGFTSIPVIGTEASLPLESTFELQITAPQPLSEVRCELQAGPLRYEVLANQLNSQPQIEILPAAIAGQSRKPTRLPENLAKAAVREGGKTLAIPFRLHHKASELLEKQAAGETLELIENAIPLPPDTLFRLWLVDAEGIAATEPAKLLLKGIPDEAPQVETALRGIGTSITRLARIPVTGEVNDDYGVDRIWFEYSVDADTTLKEQPLGDYRSNRQKRVQLERSAAEPYVRFDVLPLDLAIKQKLTISTVAADANDVADVGPNVGRGQRFVFTIVSPEELLSILYAREINERKRFEQLISEVQRLRDDLVRHRDMIAASRAEPPPADKSELLQSIAGCGERSLYAIRQAAQSTDSVRQTFREIREELVNNSVDTPQMLDRIDRKIVDPLSRLMDQDFPSIDATIGLFRLANEQGSDPTAPVEDAILQIQGLLETLDQVLLEMRKLETFHEALELLKAIIGEQDDLAEKTKQRRKAQALKALED</sequence>
<feature type="transmembrane region" description="Helical" evidence="3">
    <location>
        <begin position="80"/>
        <end position="99"/>
    </location>
</feature>
<accession>D5SYA7</accession>
<evidence type="ECO:0008006" key="6">
    <source>
        <dbReference type="Google" id="ProtNLM"/>
    </source>
</evidence>
<evidence type="ECO:0000313" key="4">
    <source>
        <dbReference type="EMBL" id="ADG67635.1"/>
    </source>
</evidence>
<keyword evidence="3" id="KW-0472">Membrane</keyword>
<evidence type="ECO:0000256" key="3">
    <source>
        <dbReference type="SAM" id="Phobius"/>
    </source>
</evidence>
<protein>
    <recommendedName>
        <fullName evidence="6">Polyketide synthase-like protein</fullName>
    </recommendedName>
</protein>
<keyword evidence="1" id="KW-0175">Coiled coil</keyword>
<dbReference type="KEGG" id="plm:Plim_1805"/>
<dbReference type="AlphaFoldDB" id="D5SYA7"/>
<gene>
    <name evidence="4" type="ordered locus">Plim_1805</name>
</gene>
<dbReference type="HOGENOM" id="CLU_348461_0_0_0"/>
<feature type="coiled-coil region" evidence="1">
    <location>
        <begin position="640"/>
        <end position="667"/>
    </location>
</feature>
<feature type="transmembrane region" description="Helical" evidence="3">
    <location>
        <begin position="42"/>
        <end position="60"/>
    </location>
</feature>
<evidence type="ECO:0000313" key="5">
    <source>
        <dbReference type="Proteomes" id="UP000002220"/>
    </source>
</evidence>
<feature type="transmembrane region" description="Helical" evidence="3">
    <location>
        <begin position="181"/>
        <end position="205"/>
    </location>
</feature>